<dbReference type="Proteomes" id="UP000886384">
    <property type="component" value="Unassembled WGS sequence"/>
</dbReference>
<organism evidence="2">
    <name type="scientific">Methylophaga aminisulfidivorans</name>
    <dbReference type="NCBI Taxonomy" id="230105"/>
    <lineage>
        <taxon>Bacteria</taxon>
        <taxon>Pseudomonadati</taxon>
        <taxon>Pseudomonadota</taxon>
        <taxon>Gammaproteobacteria</taxon>
        <taxon>Thiotrichales</taxon>
        <taxon>Piscirickettsiaceae</taxon>
        <taxon>Methylophaga</taxon>
    </lineage>
</organism>
<dbReference type="EMBL" id="DRHY01000104">
    <property type="protein sequence ID" value="HEC73712.1"/>
    <property type="molecule type" value="Genomic_DNA"/>
</dbReference>
<dbReference type="Gene3D" id="2.60.40.4380">
    <property type="entry name" value="Translational regulator CsrA"/>
    <property type="match status" value="1"/>
</dbReference>
<reference evidence="2" key="1">
    <citation type="journal article" date="2020" name="mSystems">
        <title>Genome- and Community-Level Interaction Insights into Carbon Utilization and Element Cycling Functions of Hydrothermarchaeota in Hydrothermal Sediment.</title>
        <authorList>
            <person name="Zhou Z."/>
            <person name="Liu Y."/>
            <person name="Xu W."/>
            <person name="Pan J."/>
            <person name="Luo Z.H."/>
            <person name="Li M."/>
        </authorList>
    </citation>
    <scope>NUCLEOTIDE SEQUENCE [LARGE SCALE GENOMIC DNA]</scope>
    <source>
        <strain evidence="2">HyVt-380</strain>
    </source>
</reference>
<accession>A0A7C2A6M3</accession>
<dbReference type="InterPro" id="IPR003751">
    <property type="entry name" value="CsrA"/>
</dbReference>
<dbReference type="GO" id="GO:0006109">
    <property type="term" value="P:regulation of carbohydrate metabolic process"/>
    <property type="evidence" value="ECO:0007669"/>
    <property type="project" value="InterPro"/>
</dbReference>
<keyword evidence="1" id="KW-0010">Activator</keyword>
<name>A0A7C2A6M3_9GAMM</name>
<proteinExistence type="predicted"/>
<dbReference type="GO" id="GO:0006402">
    <property type="term" value="P:mRNA catabolic process"/>
    <property type="evidence" value="ECO:0007669"/>
    <property type="project" value="InterPro"/>
</dbReference>
<gene>
    <name evidence="2" type="ORF">ENI26_04970</name>
</gene>
<dbReference type="Pfam" id="PF02599">
    <property type="entry name" value="CsrA"/>
    <property type="match status" value="1"/>
</dbReference>
<sequence>MAFCFVCFYSYIIVITVESTSKGEVKLNFEAPKIVDILRDELHGR</sequence>
<dbReference type="SUPFAM" id="SSF117130">
    <property type="entry name" value="CsrA-like"/>
    <property type="match status" value="1"/>
</dbReference>
<dbReference type="GO" id="GO:0003723">
    <property type="term" value="F:RNA binding"/>
    <property type="evidence" value="ECO:0007669"/>
    <property type="project" value="InterPro"/>
</dbReference>
<comment type="caution">
    <text evidence="2">The sequence shown here is derived from an EMBL/GenBank/DDBJ whole genome shotgun (WGS) entry which is preliminary data.</text>
</comment>
<protein>
    <submittedName>
        <fullName evidence="2">Carbon storage regulator</fullName>
    </submittedName>
</protein>
<evidence type="ECO:0000256" key="1">
    <source>
        <dbReference type="ARBA" id="ARBA00023159"/>
    </source>
</evidence>
<dbReference type="InterPro" id="IPR036107">
    <property type="entry name" value="CsrA_sf"/>
</dbReference>
<dbReference type="AlphaFoldDB" id="A0A7C2A6M3"/>
<evidence type="ECO:0000313" key="2">
    <source>
        <dbReference type="EMBL" id="HEC73712.1"/>
    </source>
</evidence>